<accession>A0A6N7KT72</accession>
<dbReference type="EMBL" id="WBOF01000001">
    <property type="protein sequence ID" value="MQS14832.1"/>
    <property type="molecule type" value="Genomic_DNA"/>
</dbReference>
<feature type="compositionally biased region" description="Basic residues" evidence="1">
    <location>
        <begin position="27"/>
        <end position="38"/>
    </location>
</feature>
<feature type="compositionally biased region" description="Basic and acidic residues" evidence="1">
    <location>
        <begin position="15"/>
        <end position="26"/>
    </location>
</feature>
<dbReference type="Pfam" id="PF10025">
    <property type="entry name" value="DUF2267"/>
    <property type="match status" value="1"/>
</dbReference>
<feature type="region of interest" description="Disordered" evidence="1">
    <location>
        <begin position="1"/>
        <end position="45"/>
    </location>
</feature>
<dbReference type="RefSeq" id="WP_153463982.1">
    <property type="nucleotide sequence ID" value="NZ_WBOF01000001.1"/>
</dbReference>
<dbReference type="InterPro" id="IPR018727">
    <property type="entry name" value="DUF2267"/>
</dbReference>
<reference evidence="2 3" key="1">
    <citation type="submission" date="2019-09" db="EMBL/GenBank/DDBJ databases">
        <title>Genome Sequences of Streptomyces kaniharaensis ATCC 21070.</title>
        <authorList>
            <person name="Zhu W."/>
            <person name="De Crecy-Lagard V."/>
            <person name="Richards N.G."/>
        </authorList>
    </citation>
    <scope>NUCLEOTIDE SEQUENCE [LARGE SCALE GENOMIC DNA]</scope>
    <source>
        <strain evidence="2 3">SF-557</strain>
    </source>
</reference>
<dbReference type="OrthoDB" id="3870903at2"/>
<evidence type="ECO:0000256" key="1">
    <source>
        <dbReference type="SAM" id="MobiDB-lite"/>
    </source>
</evidence>
<dbReference type="InterPro" id="IPR038282">
    <property type="entry name" value="DUF2267_sf"/>
</dbReference>
<name>A0A6N7KT72_9ACTN</name>
<dbReference type="AlphaFoldDB" id="A0A6N7KT72"/>
<keyword evidence="3" id="KW-1185">Reference proteome</keyword>
<dbReference type="Proteomes" id="UP000450000">
    <property type="component" value="Unassembled WGS sequence"/>
</dbReference>
<dbReference type="Gene3D" id="1.10.490.110">
    <property type="entry name" value="Uncharacterized conserved protein DUF2267"/>
    <property type="match status" value="1"/>
</dbReference>
<evidence type="ECO:0000313" key="2">
    <source>
        <dbReference type="EMBL" id="MQS14832.1"/>
    </source>
</evidence>
<comment type="caution">
    <text evidence="2">The sequence shown here is derived from an EMBL/GenBank/DDBJ whole genome shotgun (WGS) entry which is preliminary data.</text>
</comment>
<sequence length="151" mass="16469">MPFRAAPDLSPRSKGRPEHPPTADRRPPRRDRPRRRGNAKYDTPQEAERAARVVLALLGAHLVAEVRAELAARLPETMALILLNPLRTAEPLSPERFVRATAAWIEGATEATALWDIGAVLSTVADAAGEDLTGRVLLQLPRLLCRCTGGE</sequence>
<gene>
    <name evidence="2" type="ORF">F7Q99_21855</name>
</gene>
<protein>
    <submittedName>
        <fullName evidence="2">DUF2267 domain-containing protein</fullName>
    </submittedName>
</protein>
<evidence type="ECO:0000313" key="3">
    <source>
        <dbReference type="Proteomes" id="UP000450000"/>
    </source>
</evidence>
<organism evidence="2 3">
    <name type="scientific">Streptomyces kaniharaensis</name>
    <dbReference type="NCBI Taxonomy" id="212423"/>
    <lineage>
        <taxon>Bacteria</taxon>
        <taxon>Bacillati</taxon>
        <taxon>Actinomycetota</taxon>
        <taxon>Actinomycetes</taxon>
        <taxon>Kitasatosporales</taxon>
        <taxon>Streptomycetaceae</taxon>
        <taxon>Streptomyces</taxon>
    </lineage>
</organism>
<proteinExistence type="predicted"/>